<proteinExistence type="predicted"/>
<dbReference type="EMBL" id="KV417608">
    <property type="protein sequence ID" value="KZP15103.1"/>
    <property type="molecule type" value="Genomic_DNA"/>
</dbReference>
<sequence>MDVNIIAVLKEGSILSLVNELIVHRDLAACHGQTDTVLESLSAVETLQCTIEALRRTVRDLEQRLTLRDEEVGGKQVTIEDLRSSIKAMKTVIHEDEEDLQQASYRIGNLVTEVAELREVLKEAQETRISLVKKAQRRIDTIVELRGEIFDAEVSREL</sequence>
<organism evidence="2 3">
    <name type="scientific">Athelia psychrophila</name>
    <dbReference type="NCBI Taxonomy" id="1759441"/>
    <lineage>
        <taxon>Eukaryota</taxon>
        <taxon>Fungi</taxon>
        <taxon>Dikarya</taxon>
        <taxon>Basidiomycota</taxon>
        <taxon>Agaricomycotina</taxon>
        <taxon>Agaricomycetes</taxon>
        <taxon>Agaricomycetidae</taxon>
        <taxon>Atheliales</taxon>
        <taxon>Atheliaceae</taxon>
        <taxon>Athelia</taxon>
    </lineage>
</organism>
<accession>A0A166DV65</accession>
<gene>
    <name evidence="2" type="ORF">FIBSPDRAFT_90344</name>
</gene>
<feature type="coiled-coil region" evidence="1">
    <location>
        <begin position="107"/>
        <end position="134"/>
    </location>
</feature>
<name>A0A166DV65_9AGAM</name>
<dbReference type="Gene3D" id="1.10.287.1490">
    <property type="match status" value="1"/>
</dbReference>
<feature type="coiled-coil region" evidence="1">
    <location>
        <begin position="44"/>
        <end position="71"/>
    </location>
</feature>
<dbReference type="Proteomes" id="UP000076532">
    <property type="component" value="Unassembled WGS sequence"/>
</dbReference>
<keyword evidence="3" id="KW-1185">Reference proteome</keyword>
<evidence type="ECO:0000313" key="2">
    <source>
        <dbReference type="EMBL" id="KZP15103.1"/>
    </source>
</evidence>
<reference evidence="2 3" key="1">
    <citation type="journal article" date="2016" name="Mol. Biol. Evol.">
        <title>Comparative Genomics of Early-Diverging Mushroom-Forming Fungi Provides Insights into the Origins of Lignocellulose Decay Capabilities.</title>
        <authorList>
            <person name="Nagy L.G."/>
            <person name="Riley R."/>
            <person name="Tritt A."/>
            <person name="Adam C."/>
            <person name="Daum C."/>
            <person name="Floudas D."/>
            <person name="Sun H."/>
            <person name="Yadav J.S."/>
            <person name="Pangilinan J."/>
            <person name="Larsson K.H."/>
            <person name="Matsuura K."/>
            <person name="Barry K."/>
            <person name="Labutti K."/>
            <person name="Kuo R."/>
            <person name="Ohm R.A."/>
            <person name="Bhattacharya S.S."/>
            <person name="Shirouzu T."/>
            <person name="Yoshinaga Y."/>
            <person name="Martin F.M."/>
            <person name="Grigoriev I.V."/>
            <person name="Hibbett D.S."/>
        </authorList>
    </citation>
    <scope>NUCLEOTIDE SEQUENCE [LARGE SCALE GENOMIC DNA]</scope>
    <source>
        <strain evidence="2 3">CBS 109695</strain>
    </source>
</reference>
<evidence type="ECO:0000256" key="1">
    <source>
        <dbReference type="SAM" id="Coils"/>
    </source>
</evidence>
<evidence type="ECO:0000313" key="3">
    <source>
        <dbReference type="Proteomes" id="UP000076532"/>
    </source>
</evidence>
<dbReference type="AlphaFoldDB" id="A0A166DV65"/>
<protein>
    <submittedName>
        <fullName evidence="2">Uncharacterized protein</fullName>
    </submittedName>
</protein>
<keyword evidence="1" id="KW-0175">Coiled coil</keyword>